<gene>
    <name evidence="1" type="ORF">SNA_27830</name>
</gene>
<reference evidence="1 2" key="1">
    <citation type="submission" date="2014-09" db="EMBL/GenBank/DDBJ databases">
        <title>Draft genome sequence of Streptomyces natalensis ATCC 27448, producer of the antifungal pimaricin.</title>
        <authorList>
            <person name="Mendes M.V."/>
            <person name="Beites T."/>
            <person name="Pires S."/>
            <person name="Santos C.L."/>
            <person name="Moradas-Ferreira P."/>
        </authorList>
    </citation>
    <scope>NUCLEOTIDE SEQUENCE [LARGE SCALE GENOMIC DNA]</scope>
    <source>
        <strain evidence="1 2">ATCC 27448</strain>
    </source>
</reference>
<dbReference type="AlphaFoldDB" id="A0A0D7CH48"/>
<dbReference type="EMBL" id="JRKI01000034">
    <property type="protein sequence ID" value="KIZ15366.1"/>
    <property type="molecule type" value="Genomic_DNA"/>
</dbReference>
<name>A0A0D7CH48_9ACTN</name>
<comment type="caution">
    <text evidence="1">The sequence shown here is derived from an EMBL/GenBank/DDBJ whole genome shotgun (WGS) entry which is preliminary data.</text>
</comment>
<accession>A0A0D7CH48</accession>
<protein>
    <submittedName>
        <fullName evidence="1">Uncharacterized protein</fullName>
    </submittedName>
</protein>
<evidence type="ECO:0000313" key="2">
    <source>
        <dbReference type="Proteomes" id="UP000032458"/>
    </source>
</evidence>
<organism evidence="1 2">
    <name type="scientific">Streptomyces natalensis ATCC 27448</name>
    <dbReference type="NCBI Taxonomy" id="1240678"/>
    <lineage>
        <taxon>Bacteria</taxon>
        <taxon>Bacillati</taxon>
        <taxon>Actinomycetota</taxon>
        <taxon>Actinomycetes</taxon>
        <taxon>Kitasatosporales</taxon>
        <taxon>Streptomycetaceae</taxon>
        <taxon>Streptomyces</taxon>
    </lineage>
</organism>
<dbReference type="Proteomes" id="UP000032458">
    <property type="component" value="Unassembled WGS sequence"/>
</dbReference>
<dbReference type="RefSeq" id="WP_030067001.1">
    <property type="nucleotide sequence ID" value="NZ_JRKI01000034.1"/>
</dbReference>
<sequence>MAVRQKWADGADQQDFLNSFFVADLDVVSRALQTREPGAGLAAYLTPGAQVNTAWRADLREQPQVALDTVASEHTPVGRWPANPKHPLALSQQFAVNTI</sequence>
<dbReference type="PATRIC" id="fig|1240678.4.peg.5932"/>
<proteinExistence type="predicted"/>
<keyword evidence="2" id="KW-1185">Reference proteome</keyword>
<evidence type="ECO:0000313" key="1">
    <source>
        <dbReference type="EMBL" id="KIZ15366.1"/>
    </source>
</evidence>